<dbReference type="KEGG" id="dwi:26529299"/>
<evidence type="ECO:0000313" key="3">
    <source>
        <dbReference type="Proteomes" id="UP000007798"/>
    </source>
</evidence>
<reference evidence="2 3" key="1">
    <citation type="journal article" date="2007" name="Nature">
        <title>Evolution of genes and genomes on the Drosophila phylogeny.</title>
        <authorList>
            <consortium name="Drosophila 12 Genomes Consortium"/>
            <person name="Clark A.G."/>
            <person name="Eisen M.B."/>
            <person name="Smith D.R."/>
            <person name="Bergman C.M."/>
            <person name="Oliver B."/>
            <person name="Markow T.A."/>
            <person name="Kaufman T.C."/>
            <person name="Kellis M."/>
            <person name="Gelbart W."/>
            <person name="Iyer V.N."/>
            <person name="Pollard D.A."/>
            <person name="Sackton T.B."/>
            <person name="Larracuente A.M."/>
            <person name="Singh N.D."/>
            <person name="Abad J.P."/>
            <person name="Abt D.N."/>
            <person name="Adryan B."/>
            <person name="Aguade M."/>
            <person name="Akashi H."/>
            <person name="Anderson W.W."/>
            <person name="Aquadro C.F."/>
            <person name="Ardell D.H."/>
            <person name="Arguello R."/>
            <person name="Artieri C.G."/>
            <person name="Barbash D.A."/>
            <person name="Barker D."/>
            <person name="Barsanti P."/>
            <person name="Batterham P."/>
            <person name="Batzoglou S."/>
            <person name="Begun D."/>
            <person name="Bhutkar A."/>
            <person name="Blanco E."/>
            <person name="Bosak S.A."/>
            <person name="Bradley R.K."/>
            <person name="Brand A.D."/>
            <person name="Brent M.R."/>
            <person name="Brooks A.N."/>
            <person name="Brown R.H."/>
            <person name="Butlin R.K."/>
            <person name="Caggese C."/>
            <person name="Calvi B.R."/>
            <person name="Bernardo de Carvalho A."/>
            <person name="Caspi A."/>
            <person name="Castrezana S."/>
            <person name="Celniker S.E."/>
            <person name="Chang J.L."/>
            <person name="Chapple C."/>
            <person name="Chatterji S."/>
            <person name="Chinwalla A."/>
            <person name="Civetta A."/>
            <person name="Clifton S.W."/>
            <person name="Comeron J.M."/>
            <person name="Costello J.C."/>
            <person name="Coyne J.A."/>
            <person name="Daub J."/>
            <person name="David R.G."/>
            <person name="Delcher A.L."/>
            <person name="Delehaunty K."/>
            <person name="Do C.B."/>
            <person name="Ebling H."/>
            <person name="Edwards K."/>
            <person name="Eickbush T."/>
            <person name="Evans J.D."/>
            <person name="Filipski A."/>
            <person name="Findeiss S."/>
            <person name="Freyhult E."/>
            <person name="Fulton L."/>
            <person name="Fulton R."/>
            <person name="Garcia A.C."/>
            <person name="Gardiner A."/>
            <person name="Garfield D.A."/>
            <person name="Garvin B.E."/>
            <person name="Gibson G."/>
            <person name="Gilbert D."/>
            <person name="Gnerre S."/>
            <person name="Godfrey J."/>
            <person name="Good R."/>
            <person name="Gotea V."/>
            <person name="Gravely B."/>
            <person name="Greenberg A.J."/>
            <person name="Griffiths-Jones S."/>
            <person name="Gross S."/>
            <person name="Guigo R."/>
            <person name="Gustafson E.A."/>
            <person name="Haerty W."/>
            <person name="Hahn M.W."/>
            <person name="Halligan D.L."/>
            <person name="Halpern A.L."/>
            <person name="Halter G.M."/>
            <person name="Han M.V."/>
            <person name="Heger A."/>
            <person name="Hillier L."/>
            <person name="Hinrichs A.S."/>
            <person name="Holmes I."/>
            <person name="Hoskins R.A."/>
            <person name="Hubisz M.J."/>
            <person name="Hultmark D."/>
            <person name="Huntley M.A."/>
            <person name="Jaffe D.B."/>
            <person name="Jagadeeshan S."/>
            <person name="Jeck W.R."/>
            <person name="Johnson J."/>
            <person name="Jones C.D."/>
            <person name="Jordan W.C."/>
            <person name="Karpen G.H."/>
            <person name="Kataoka E."/>
            <person name="Keightley P.D."/>
            <person name="Kheradpour P."/>
            <person name="Kirkness E.F."/>
            <person name="Koerich L.B."/>
            <person name="Kristiansen K."/>
            <person name="Kudrna D."/>
            <person name="Kulathinal R.J."/>
            <person name="Kumar S."/>
            <person name="Kwok R."/>
            <person name="Lander E."/>
            <person name="Langley C.H."/>
            <person name="Lapoint R."/>
            <person name="Lazzaro B.P."/>
            <person name="Lee S.J."/>
            <person name="Levesque L."/>
            <person name="Li R."/>
            <person name="Lin C.F."/>
            <person name="Lin M.F."/>
            <person name="Lindblad-Toh K."/>
            <person name="Llopart A."/>
            <person name="Long M."/>
            <person name="Low L."/>
            <person name="Lozovsky E."/>
            <person name="Lu J."/>
            <person name="Luo M."/>
            <person name="Machado C.A."/>
            <person name="Makalowski W."/>
            <person name="Marzo M."/>
            <person name="Matsuda M."/>
            <person name="Matzkin L."/>
            <person name="McAllister B."/>
            <person name="McBride C.S."/>
            <person name="McKernan B."/>
            <person name="McKernan K."/>
            <person name="Mendez-Lago M."/>
            <person name="Minx P."/>
            <person name="Mollenhauer M.U."/>
            <person name="Montooth K."/>
            <person name="Mount S.M."/>
            <person name="Mu X."/>
            <person name="Myers E."/>
            <person name="Negre B."/>
            <person name="Newfeld S."/>
            <person name="Nielsen R."/>
            <person name="Noor M.A."/>
            <person name="O'Grady P."/>
            <person name="Pachter L."/>
            <person name="Papaceit M."/>
            <person name="Parisi M.J."/>
            <person name="Parisi M."/>
            <person name="Parts L."/>
            <person name="Pedersen J.S."/>
            <person name="Pesole G."/>
            <person name="Phillippy A.M."/>
            <person name="Ponting C.P."/>
            <person name="Pop M."/>
            <person name="Porcelli D."/>
            <person name="Powell J.R."/>
            <person name="Prohaska S."/>
            <person name="Pruitt K."/>
            <person name="Puig M."/>
            <person name="Quesneville H."/>
            <person name="Ram K.R."/>
            <person name="Rand D."/>
            <person name="Rasmussen M.D."/>
            <person name="Reed L.K."/>
            <person name="Reenan R."/>
            <person name="Reily A."/>
            <person name="Remington K.A."/>
            <person name="Rieger T.T."/>
            <person name="Ritchie M.G."/>
            <person name="Robin C."/>
            <person name="Rogers Y.H."/>
            <person name="Rohde C."/>
            <person name="Rozas J."/>
            <person name="Rubenfield M.J."/>
            <person name="Ruiz A."/>
            <person name="Russo S."/>
            <person name="Salzberg S.L."/>
            <person name="Sanchez-Gracia A."/>
            <person name="Saranga D.J."/>
            <person name="Sato H."/>
            <person name="Schaeffer S.W."/>
            <person name="Schatz M.C."/>
            <person name="Schlenke T."/>
            <person name="Schwartz R."/>
            <person name="Segarra C."/>
            <person name="Singh R.S."/>
            <person name="Sirot L."/>
            <person name="Sirota M."/>
            <person name="Sisneros N.B."/>
            <person name="Smith C.D."/>
            <person name="Smith T.F."/>
            <person name="Spieth J."/>
            <person name="Stage D.E."/>
            <person name="Stark A."/>
            <person name="Stephan W."/>
            <person name="Strausberg R.L."/>
            <person name="Strempel S."/>
            <person name="Sturgill D."/>
            <person name="Sutton G."/>
            <person name="Sutton G.G."/>
            <person name="Tao W."/>
            <person name="Teichmann S."/>
            <person name="Tobari Y.N."/>
            <person name="Tomimura Y."/>
            <person name="Tsolas J.M."/>
            <person name="Valente V.L."/>
            <person name="Venter E."/>
            <person name="Venter J.C."/>
            <person name="Vicario S."/>
            <person name="Vieira F.G."/>
            <person name="Vilella A.J."/>
            <person name="Villasante A."/>
            <person name="Walenz B."/>
            <person name="Wang J."/>
            <person name="Wasserman M."/>
            <person name="Watts T."/>
            <person name="Wilson D."/>
            <person name="Wilson R.K."/>
            <person name="Wing R.A."/>
            <person name="Wolfner M.F."/>
            <person name="Wong A."/>
            <person name="Wong G.K."/>
            <person name="Wu C.I."/>
            <person name="Wu G."/>
            <person name="Yamamoto D."/>
            <person name="Yang H.P."/>
            <person name="Yang S.P."/>
            <person name="Yorke J.A."/>
            <person name="Yoshida K."/>
            <person name="Zdobnov E."/>
            <person name="Zhang P."/>
            <person name="Zhang Y."/>
            <person name="Zimin A.V."/>
            <person name="Baldwin J."/>
            <person name="Abdouelleil A."/>
            <person name="Abdulkadir J."/>
            <person name="Abebe A."/>
            <person name="Abera B."/>
            <person name="Abreu J."/>
            <person name="Acer S.C."/>
            <person name="Aftuck L."/>
            <person name="Alexander A."/>
            <person name="An P."/>
            <person name="Anderson E."/>
            <person name="Anderson S."/>
            <person name="Arachi H."/>
            <person name="Azer M."/>
            <person name="Bachantsang P."/>
            <person name="Barry A."/>
            <person name="Bayul T."/>
            <person name="Berlin A."/>
            <person name="Bessette D."/>
            <person name="Bloom T."/>
            <person name="Blye J."/>
            <person name="Boguslavskiy L."/>
            <person name="Bonnet C."/>
            <person name="Boukhgalter B."/>
            <person name="Bourzgui I."/>
            <person name="Brown A."/>
            <person name="Cahill P."/>
            <person name="Channer S."/>
            <person name="Cheshatsang Y."/>
            <person name="Chuda L."/>
            <person name="Citroen M."/>
            <person name="Collymore A."/>
            <person name="Cooke P."/>
            <person name="Costello M."/>
            <person name="D'Aco K."/>
            <person name="Daza R."/>
            <person name="De Haan G."/>
            <person name="DeGray S."/>
            <person name="DeMaso C."/>
            <person name="Dhargay N."/>
            <person name="Dooley K."/>
            <person name="Dooley E."/>
            <person name="Doricent M."/>
            <person name="Dorje P."/>
            <person name="Dorjee K."/>
            <person name="Dupes A."/>
            <person name="Elong R."/>
            <person name="Falk J."/>
            <person name="Farina A."/>
            <person name="Faro S."/>
            <person name="Ferguson D."/>
            <person name="Fisher S."/>
            <person name="Foley C.D."/>
            <person name="Franke A."/>
            <person name="Friedrich D."/>
            <person name="Gadbois L."/>
            <person name="Gearin G."/>
            <person name="Gearin C.R."/>
            <person name="Giannoukos G."/>
            <person name="Goode T."/>
            <person name="Graham J."/>
            <person name="Grandbois E."/>
            <person name="Grewal S."/>
            <person name="Gyaltsen K."/>
            <person name="Hafez N."/>
            <person name="Hagos B."/>
            <person name="Hall J."/>
            <person name="Henson C."/>
            <person name="Hollinger A."/>
            <person name="Honan T."/>
            <person name="Huard M.D."/>
            <person name="Hughes L."/>
            <person name="Hurhula B."/>
            <person name="Husby M.E."/>
            <person name="Kamat A."/>
            <person name="Kanga B."/>
            <person name="Kashin S."/>
            <person name="Khazanovich D."/>
            <person name="Kisner P."/>
            <person name="Lance K."/>
            <person name="Lara M."/>
            <person name="Lee W."/>
            <person name="Lennon N."/>
            <person name="Letendre F."/>
            <person name="LeVine R."/>
            <person name="Lipovsky A."/>
            <person name="Liu X."/>
            <person name="Liu J."/>
            <person name="Liu S."/>
            <person name="Lokyitsang T."/>
            <person name="Lokyitsang Y."/>
            <person name="Lubonja R."/>
            <person name="Lui A."/>
            <person name="MacDonald P."/>
            <person name="Magnisalis V."/>
            <person name="Maru K."/>
            <person name="Matthews C."/>
            <person name="McCusker W."/>
            <person name="McDonough S."/>
            <person name="Mehta T."/>
            <person name="Meldrim J."/>
            <person name="Meneus L."/>
            <person name="Mihai O."/>
            <person name="Mihalev A."/>
            <person name="Mihova T."/>
            <person name="Mittelman R."/>
            <person name="Mlenga V."/>
            <person name="Montmayeur A."/>
            <person name="Mulrain L."/>
            <person name="Navidi A."/>
            <person name="Naylor J."/>
            <person name="Negash T."/>
            <person name="Nguyen T."/>
            <person name="Nguyen N."/>
            <person name="Nicol R."/>
            <person name="Norbu C."/>
            <person name="Norbu N."/>
            <person name="Novod N."/>
            <person name="O'Neill B."/>
            <person name="Osman S."/>
            <person name="Markiewicz E."/>
            <person name="Oyono O.L."/>
            <person name="Patti C."/>
            <person name="Phunkhang P."/>
            <person name="Pierre F."/>
            <person name="Priest M."/>
            <person name="Raghuraman S."/>
            <person name="Rege F."/>
            <person name="Reyes R."/>
            <person name="Rise C."/>
            <person name="Rogov P."/>
            <person name="Ross K."/>
            <person name="Ryan E."/>
            <person name="Settipalli S."/>
            <person name="Shea T."/>
            <person name="Sherpa N."/>
            <person name="Shi L."/>
            <person name="Shih D."/>
            <person name="Sparrow T."/>
            <person name="Spaulding J."/>
            <person name="Stalker J."/>
            <person name="Stange-Thomann N."/>
            <person name="Stavropoulos S."/>
            <person name="Stone C."/>
            <person name="Strader C."/>
            <person name="Tesfaye S."/>
            <person name="Thomson T."/>
            <person name="Thoulutsang Y."/>
            <person name="Thoulutsang D."/>
            <person name="Topham K."/>
            <person name="Topping I."/>
            <person name="Tsamla T."/>
            <person name="Vassiliev H."/>
            <person name="Vo A."/>
            <person name="Wangchuk T."/>
            <person name="Wangdi T."/>
            <person name="Weiand M."/>
            <person name="Wilkinson J."/>
            <person name="Wilson A."/>
            <person name="Yadav S."/>
            <person name="Young G."/>
            <person name="Yu Q."/>
            <person name="Zembek L."/>
            <person name="Zhong D."/>
            <person name="Zimmer A."/>
            <person name="Zwirko Z."/>
            <person name="Jaffe D.B."/>
            <person name="Alvarez P."/>
            <person name="Brockman W."/>
            <person name="Butler J."/>
            <person name="Chin C."/>
            <person name="Gnerre S."/>
            <person name="Grabherr M."/>
            <person name="Kleber M."/>
            <person name="Mauceli E."/>
            <person name="MacCallum I."/>
        </authorList>
    </citation>
    <scope>NUCLEOTIDE SEQUENCE [LARGE SCALE GENOMIC DNA]</scope>
    <source>
        <strain evidence="3">Tucson 14030-0811.24</strain>
    </source>
</reference>
<keyword evidence="3" id="KW-1185">Reference proteome</keyword>
<keyword evidence="1" id="KW-0812">Transmembrane</keyword>
<sequence length="60" mass="6833">MLHTLVTDLILEHVLLNAISLVLESYFIIVVLSFYLHLHSHQHRGTTSEVEVLYTGTSEV</sequence>
<dbReference type="InParanoid" id="A0A0Q9WWH4"/>
<dbReference type="EMBL" id="CH964282">
    <property type="protein sequence ID" value="KRG00269.1"/>
    <property type="molecule type" value="Genomic_DNA"/>
</dbReference>
<keyword evidence="1" id="KW-0472">Membrane</keyword>
<name>A0A0Q9WWH4_DROWI</name>
<dbReference type="Proteomes" id="UP000007798">
    <property type="component" value="Unassembled WGS sequence"/>
</dbReference>
<gene>
    <name evidence="2" type="primary">Dwil\GK27297</name>
    <name evidence="2" type="ORF">Dwil_GK27297</name>
</gene>
<accession>A0A0Q9WWH4</accession>
<evidence type="ECO:0000256" key="1">
    <source>
        <dbReference type="SAM" id="Phobius"/>
    </source>
</evidence>
<evidence type="ECO:0000313" key="2">
    <source>
        <dbReference type="EMBL" id="KRG00269.1"/>
    </source>
</evidence>
<dbReference type="AlphaFoldDB" id="A0A0Q9WWH4"/>
<keyword evidence="1" id="KW-1133">Transmembrane helix</keyword>
<feature type="transmembrane region" description="Helical" evidence="1">
    <location>
        <begin position="14"/>
        <end position="36"/>
    </location>
</feature>
<organism evidence="2 3">
    <name type="scientific">Drosophila willistoni</name>
    <name type="common">Fruit fly</name>
    <dbReference type="NCBI Taxonomy" id="7260"/>
    <lineage>
        <taxon>Eukaryota</taxon>
        <taxon>Metazoa</taxon>
        <taxon>Ecdysozoa</taxon>
        <taxon>Arthropoda</taxon>
        <taxon>Hexapoda</taxon>
        <taxon>Insecta</taxon>
        <taxon>Pterygota</taxon>
        <taxon>Neoptera</taxon>
        <taxon>Endopterygota</taxon>
        <taxon>Diptera</taxon>
        <taxon>Brachycera</taxon>
        <taxon>Muscomorpha</taxon>
        <taxon>Ephydroidea</taxon>
        <taxon>Drosophilidae</taxon>
        <taxon>Drosophila</taxon>
        <taxon>Sophophora</taxon>
    </lineage>
</organism>
<proteinExistence type="predicted"/>
<protein>
    <submittedName>
        <fullName evidence="2">Uncharacterized protein</fullName>
    </submittedName>
</protein>